<sequence length="413" mass="45520">MGQQLLEPDVSFIKVLNERGGDTLKKCFQCATCSVACPISPDNKPFPRKEMIAASWGLKDRLVNNVDIWLCHQCGDCSVMCPRGARPGDVLGAVRNVAIEENSPIPALAKAVNDPKKLPVLLLIPAVLFLIMGWVVAPMIWAVIGPILGAIFRFDYTQTTFLNFSPELFHGQIAHSAFFNTWLVDMIFIPTAIFAVVCFALGVKKFATNMHNAAVAEGKVKETEFSWKGIAQALPKVAASILRHEKFNECSENKSRGTSHMMVLFGFIGLFIVTTCFMLILYGSALVAGYDHAWHGPYSQLNPIKWLANFAGIALLIGSLAMIKNRLGKSENHLKSSYPDWSLLGLVLGLAVTGLGAEVTRLAGAEFVTYLTYYVHLIFVWCLFAYVPFSKLAHLVYRTVALCYAEYAGRDAK</sequence>
<dbReference type="PANTHER" id="PTHR43255">
    <property type="entry name" value="IRON-SULFUR-BINDING OXIDOREDUCTASE FADF-RELATED-RELATED"/>
    <property type="match status" value="1"/>
</dbReference>
<feature type="transmembrane region" description="Helical" evidence="6">
    <location>
        <begin position="370"/>
        <end position="389"/>
    </location>
</feature>
<evidence type="ECO:0000256" key="3">
    <source>
        <dbReference type="ARBA" id="ARBA00023002"/>
    </source>
</evidence>
<dbReference type="Gene3D" id="1.20.950.20">
    <property type="entry name" value="Transmembrane di-heme cytochromes, Chain C"/>
    <property type="match status" value="1"/>
</dbReference>
<dbReference type="AlphaFoldDB" id="A0A1M6J4P6"/>
<dbReference type="InterPro" id="IPR017900">
    <property type="entry name" value="4Fe4S_Fe_S_CS"/>
</dbReference>
<keyword evidence="3" id="KW-0560">Oxidoreductase</keyword>
<name>A0A1M6J4P6_9BACT</name>
<feature type="transmembrane region" description="Helical" evidence="6">
    <location>
        <begin position="120"/>
        <end position="144"/>
    </location>
</feature>
<keyword evidence="1" id="KW-0004">4Fe-4S</keyword>
<evidence type="ECO:0000256" key="6">
    <source>
        <dbReference type="SAM" id="Phobius"/>
    </source>
</evidence>
<dbReference type="InterPro" id="IPR017896">
    <property type="entry name" value="4Fe4S_Fe-S-bd"/>
</dbReference>
<accession>A0A1M6J4P6</accession>
<dbReference type="OrthoDB" id="9794954at2"/>
<reference evidence="9" key="1">
    <citation type="submission" date="2016-11" db="EMBL/GenBank/DDBJ databases">
        <authorList>
            <person name="Varghese N."/>
            <person name="Submissions S."/>
        </authorList>
    </citation>
    <scope>NUCLEOTIDE SEQUENCE [LARGE SCALE GENOMIC DNA]</scope>
    <source>
        <strain evidence="9">DSM 16219</strain>
    </source>
</reference>
<dbReference type="PANTHER" id="PTHR43255:SF1">
    <property type="entry name" value="IRON-SULFUR-BINDING OXIDOREDUCTASE FADF-RELATED"/>
    <property type="match status" value="1"/>
</dbReference>
<feature type="transmembrane region" description="Helical" evidence="6">
    <location>
        <begin position="343"/>
        <end position="364"/>
    </location>
</feature>
<evidence type="ECO:0000313" key="9">
    <source>
        <dbReference type="Proteomes" id="UP000183994"/>
    </source>
</evidence>
<evidence type="ECO:0000313" key="8">
    <source>
        <dbReference type="EMBL" id="SHJ41658.1"/>
    </source>
</evidence>
<keyword evidence="6" id="KW-0472">Membrane</keyword>
<feature type="transmembrane region" description="Helical" evidence="6">
    <location>
        <begin position="182"/>
        <end position="203"/>
    </location>
</feature>
<evidence type="ECO:0000256" key="1">
    <source>
        <dbReference type="ARBA" id="ARBA00022485"/>
    </source>
</evidence>
<dbReference type="EMBL" id="FQZU01000007">
    <property type="protein sequence ID" value="SHJ41658.1"/>
    <property type="molecule type" value="Genomic_DNA"/>
</dbReference>
<evidence type="ECO:0000259" key="7">
    <source>
        <dbReference type="Pfam" id="PF13183"/>
    </source>
</evidence>
<dbReference type="GO" id="GO:0046872">
    <property type="term" value="F:metal ion binding"/>
    <property type="evidence" value="ECO:0007669"/>
    <property type="project" value="UniProtKB-KW"/>
</dbReference>
<dbReference type="NCBIfam" id="NF038018">
    <property type="entry name" value="qmoC"/>
    <property type="match status" value="1"/>
</dbReference>
<keyword evidence="9" id="KW-1185">Reference proteome</keyword>
<dbReference type="Proteomes" id="UP000183994">
    <property type="component" value="Unassembled WGS sequence"/>
</dbReference>
<evidence type="ECO:0000256" key="2">
    <source>
        <dbReference type="ARBA" id="ARBA00022723"/>
    </source>
</evidence>
<dbReference type="SUPFAM" id="SSF103501">
    <property type="entry name" value="Respiratory nitrate reductase 1 gamma chain"/>
    <property type="match status" value="1"/>
</dbReference>
<evidence type="ECO:0000256" key="4">
    <source>
        <dbReference type="ARBA" id="ARBA00023004"/>
    </source>
</evidence>
<dbReference type="RefSeq" id="WP_073474779.1">
    <property type="nucleotide sequence ID" value="NZ_FQZU01000007.1"/>
</dbReference>
<dbReference type="Pfam" id="PF13183">
    <property type="entry name" value="Fer4_8"/>
    <property type="match status" value="1"/>
</dbReference>
<feature type="transmembrane region" description="Helical" evidence="6">
    <location>
        <begin position="263"/>
        <end position="286"/>
    </location>
</feature>
<feature type="transmembrane region" description="Helical" evidence="6">
    <location>
        <begin position="306"/>
        <end position="323"/>
    </location>
</feature>
<dbReference type="GO" id="GO:0005886">
    <property type="term" value="C:plasma membrane"/>
    <property type="evidence" value="ECO:0007669"/>
    <property type="project" value="TreeGrafter"/>
</dbReference>
<dbReference type="Gene3D" id="1.10.1060.10">
    <property type="entry name" value="Alpha-helical ferredoxin"/>
    <property type="match status" value="1"/>
</dbReference>
<dbReference type="SUPFAM" id="SSF46548">
    <property type="entry name" value="alpha-helical ferredoxin"/>
    <property type="match status" value="1"/>
</dbReference>
<proteinExistence type="predicted"/>
<keyword evidence="5" id="KW-0411">Iron-sulfur</keyword>
<dbReference type="InterPro" id="IPR009051">
    <property type="entry name" value="Helical_ferredxn"/>
</dbReference>
<gene>
    <name evidence="8" type="ORF">SAMN02745216_01623</name>
</gene>
<keyword evidence="2" id="KW-0479">Metal-binding</keyword>
<dbReference type="PROSITE" id="PS00198">
    <property type="entry name" value="4FE4S_FER_1"/>
    <property type="match status" value="1"/>
</dbReference>
<keyword evidence="6" id="KW-0812">Transmembrane</keyword>
<organism evidence="8 9">
    <name type="scientific">Desulfatibacillum alkenivorans DSM 16219</name>
    <dbReference type="NCBI Taxonomy" id="1121393"/>
    <lineage>
        <taxon>Bacteria</taxon>
        <taxon>Pseudomonadati</taxon>
        <taxon>Thermodesulfobacteriota</taxon>
        <taxon>Desulfobacteria</taxon>
        <taxon>Desulfobacterales</taxon>
        <taxon>Desulfatibacillaceae</taxon>
        <taxon>Desulfatibacillum</taxon>
    </lineage>
</organism>
<dbReference type="GO" id="GO:0051539">
    <property type="term" value="F:4 iron, 4 sulfur cluster binding"/>
    <property type="evidence" value="ECO:0007669"/>
    <property type="project" value="UniProtKB-KW"/>
</dbReference>
<evidence type="ECO:0000256" key="5">
    <source>
        <dbReference type="ARBA" id="ARBA00023014"/>
    </source>
</evidence>
<feature type="domain" description="4Fe-4S ferredoxin-type" evidence="7">
    <location>
        <begin position="24"/>
        <end position="84"/>
    </location>
</feature>
<dbReference type="STRING" id="1121393.SAMN02745216_01623"/>
<dbReference type="InterPro" id="IPR036197">
    <property type="entry name" value="NarG-like_sf"/>
</dbReference>
<protein>
    <submittedName>
        <fullName evidence="8">Putative adenylylsulfate reductase-associated electron transfer protein QmoC</fullName>
    </submittedName>
</protein>
<dbReference type="GO" id="GO:0016491">
    <property type="term" value="F:oxidoreductase activity"/>
    <property type="evidence" value="ECO:0007669"/>
    <property type="project" value="UniProtKB-KW"/>
</dbReference>
<keyword evidence="6" id="KW-1133">Transmembrane helix</keyword>
<dbReference type="InterPro" id="IPR051460">
    <property type="entry name" value="HdrC_iron-sulfur_subunit"/>
</dbReference>
<keyword evidence="4" id="KW-0408">Iron</keyword>